<dbReference type="OrthoDB" id="4829802at2"/>
<evidence type="ECO:0000313" key="3">
    <source>
        <dbReference type="EMBL" id="ACQ79663.1"/>
    </source>
</evidence>
<dbReference type="EMBL" id="CP001618">
    <property type="protein sequence ID" value="ACQ79663.1"/>
    <property type="molecule type" value="Genomic_DNA"/>
</dbReference>
<feature type="transmembrane region" description="Helical" evidence="2">
    <location>
        <begin position="42"/>
        <end position="59"/>
    </location>
</feature>
<dbReference type="Proteomes" id="UP000007962">
    <property type="component" value="Chromosome"/>
</dbReference>
<dbReference type="HOGENOM" id="CLU_1567645_0_0_11"/>
<accession>C5C2H7</accession>
<dbReference type="RefSeq" id="WP_015881903.1">
    <property type="nucleotide sequence ID" value="NC_012669.1"/>
</dbReference>
<dbReference type="STRING" id="471853.Bcav_1405"/>
<gene>
    <name evidence="3" type="ordered locus">Bcav_1405</name>
</gene>
<feature type="transmembrane region" description="Helical" evidence="2">
    <location>
        <begin position="12"/>
        <end position="30"/>
    </location>
</feature>
<evidence type="ECO:0000256" key="1">
    <source>
        <dbReference type="SAM" id="MobiDB-lite"/>
    </source>
</evidence>
<reference evidence="3 4" key="1">
    <citation type="journal article" date="2009" name="Stand. Genomic Sci.">
        <title>Complete genome sequence of Beutenbergia cavernae type strain (HKI 0122).</title>
        <authorList>
            <person name="Land M."/>
            <person name="Pukall R."/>
            <person name="Abt B."/>
            <person name="Goker M."/>
            <person name="Rohde M."/>
            <person name="Glavina Del Rio T."/>
            <person name="Tice H."/>
            <person name="Copeland A."/>
            <person name="Cheng J.F."/>
            <person name="Lucas S."/>
            <person name="Chen F."/>
            <person name="Nolan M."/>
            <person name="Bruce D."/>
            <person name="Goodwin L."/>
            <person name="Pitluck S."/>
            <person name="Ivanova N."/>
            <person name="Mavromatis K."/>
            <person name="Ovchinnikova G."/>
            <person name="Pati A."/>
            <person name="Chen A."/>
            <person name="Palaniappan K."/>
            <person name="Hauser L."/>
            <person name="Chang Y.J."/>
            <person name="Jefferies C.C."/>
            <person name="Saunders E."/>
            <person name="Brettin T."/>
            <person name="Detter J.C."/>
            <person name="Han C."/>
            <person name="Chain P."/>
            <person name="Bristow J."/>
            <person name="Eisen J.A."/>
            <person name="Markowitz V."/>
            <person name="Hugenholtz P."/>
            <person name="Kyrpides N.C."/>
            <person name="Klenk H.P."/>
            <person name="Lapidus A."/>
        </authorList>
    </citation>
    <scope>NUCLEOTIDE SEQUENCE [LARGE SCALE GENOMIC DNA]</scope>
    <source>
        <strain evidence="4">ATCC BAA-8 / DSM 12333 / NBRC 16432</strain>
    </source>
</reference>
<sequence length="170" mass="18344">MREIVGRSPKQTSVLWVPVGLGLFWTGYWTVQLARGDDRAPIIVAVVVAFVGLSVAVLLNGRTSLVLTDDELILERRHRPLRVERAAVRAVHGDVPDRPTWSEVVVVEHDSGSVRLPPIDVPPGTVIERLQRWADVGERPGTSAPPATVPRTSSPPTAHGVGDLPLGPDA</sequence>
<keyword evidence="4" id="KW-1185">Reference proteome</keyword>
<keyword evidence="2" id="KW-0472">Membrane</keyword>
<name>C5C2H7_BEUC1</name>
<evidence type="ECO:0000313" key="4">
    <source>
        <dbReference type="Proteomes" id="UP000007962"/>
    </source>
</evidence>
<proteinExistence type="predicted"/>
<feature type="region of interest" description="Disordered" evidence="1">
    <location>
        <begin position="135"/>
        <end position="170"/>
    </location>
</feature>
<dbReference type="KEGG" id="bcv:Bcav_1405"/>
<protein>
    <recommendedName>
        <fullName evidence="5">PH domain-containing protein</fullName>
    </recommendedName>
</protein>
<keyword evidence="2" id="KW-0812">Transmembrane</keyword>
<keyword evidence="2" id="KW-1133">Transmembrane helix</keyword>
<dbReference type="AlphaFoldDB" id="C5C2H7"/>
<evidence type="ECO:0000256" key="2">
    <source>
        <dbReference type="SAM" id="Phobius"/>
    </source>
</evidence>
<organism evidence="3 4">
    <name type="scientific">Beutenbergia cavernae (strain ATCC BAA-8 / DSM 12333 / CCUG 43141 / JCM 11478 / NBRC 16432 / NCIMB 13614 / HKI 0122)</name>
    <dbReference type="NCBI Taxonomy" id="471853"/>
    <lineage>
        <taxon>Bacteria</taxon>
        <taxon>Bacillati</taxon>
        <taxon>Actinomycetota</taxon>
        <taxon>Actinomycetes</taxon>
        <taxon>Micrococcales</taxon>
        <taxon>Beutenbergiaceae</taxon>
        <taxon>Beutenbergia</taxon>
    </lineage>
</organism>
<evidence type="ECO:0008006" key="5">
    <source>
        <dbReference type="Google" id="ProtNLM"/>
    </source>
</evidence>